<accession>A0ACB8RTU5</accession>
<evidence type="ECO:0000313" key="2">
    <source>
        <dbReference type="Proteomes" id="UP000814033"/>
    </source>
</evidence>
<proteinExistence type="predicted"/>
<reference evidence="1" key="2">
    <citation type="journal article" date="2022" name="New Phytol.">
        <title>Evolutionary transition to the ectomycorrhizal habit in the genomes of a hyperdiverse lineage of mushroom-forming fungi.</title>
        <authorList>
            <person name="Looney B."/>
            <person name="Miyauchi S."/>
            <person name="Morin E."/>
            <person name="Drula E."/>
            <person name="Courty P.E."/>
            <person name="Kohler A."/>
            <person name="Kuo A."/>
            <person name="LaButti K."/>
            <person name="Pangilinan J."/>
            <person name="Lipzen A."/>
            <person name="Riley R."/>
            <person name="Andreopoulos W."/>
            <person name="He G."/>
            <person name="Johnson J."/>
            <person name="Nolan M."/>
            <person name="Tritt A."/>
            <person name="Barry K.W."/>
            <person name="Grigoriev I.V."/>
            <person name="Nagy L.G."/>
            <person name="Hibbett D."/>
            <person name="Henrissat B."/>
            <person name="Matheny P.B."/>
            <person name="Labbe J."/>
            <person name="Martin F.M."/>
        </authorList>
    </citation>
    <scope>NUCLEOTIDE SEQUENCE</scope>
    <source>
        <strain evidence="1">FP105234-sp</strain>
    </source>
</reference>
<keyword evidence="2" id="KW-1185">Reference proteome</keyword>
<dbReference type="Proteomes" id="UP000814033">
    <property type="component" value="Unassembled WGS sequence"/>
</dbReference>
<reference evidence="1" key="1">
    <citation type="submission" date="2021-02" db="EMBL/GenBank/DDBJ databases">
        <authorList>
            <consortium name="DOE Joint Genome Institute"/>
            <person name="Ahrendt S."/>
            <person name="Looney B.P."/>
            <person name="Miyauchi S."/>
            <person name="Morin E."/>
            <person name="Drula E."/>
            <person name="Courty P.E."/>
            <person name="Chicoki N."/>
            <person name="Fauchery L."/>
            <person name="Kohler A."/>
            <person name="Kuo A."/>
            <person name="Labutti K."/>
            <person name="Pangilinan J."/>
            <person name="Lipzen A."/>
            <person name="Riley R."/>
            <person name="Andreopoulos W."/>
            <person name="He G."/>
            <person name="Johnson J."/>
            <person name="Barry K.W."/>
            <person name="Grigoriev I.V."/>
            <person name="Nagy L."/>
            <person name="Hibbett D."/>
            <person name="Henrissat B."/>
            <person name="Matheny P.B."/>
            <person name="Labbe J."/>
            <person name="Martin F."/>
        </authorList>
    </citation>
    <scope>NUCLEOTIDE SEQUENCE</scope>
    <source>
        <strain evidence="1">FP105234-sp</strain>
    </source>
</reference>
<evidence type="ECO:0000313" key="1">
    <source>
        <dbReference type="EMBL" id="KAI0047548.1"/>
    </source>
</evidence>
<protein>
    <submittedName>
        <fullName evidence="1">Uncharacterized protein</fullName>
    </submittedName>
</protein>
<gene>
    <name evidence="1" type="ORF">FA95DRAFT_1213122</name>
</gene>
<name>A0ACB8RTU5_9AGAM</name>
<dbReference type="EMBL" id="MU275902">
    <property type="protein sequence ID" value="KAI0047548.1"/>
    <property type="molecule type" value="Genomic_DNA"/>
</dbReference>
<sequence>MDPAQGDRPPFYMAGPARATRPDSSVRMSRSLPIQRELTPIVPVQGLVDLLGKVGRRTACRTFTSTRGAPCVGRFCLTGKGRGGCRHAYTARRARNSYTCARRASIHWAAPACPRAMEPGSAAGGSARTERRGLL</sequence>
<organism evidence="1 2">
    <name type="scientific">Auriscalpium vulgare</name>
    <dbReference type="NCBI Taxonomy" id="40419"/>
    <lineage>
        <taxon>Eukaryota</taxon>
        <taxon>Fungi</taxon>
        <taxon>Dikarya</taxon>
        <taxon>Basidiomycota</taxon>
        <taxon>Agaricomycotina</taxon>
        <taxon>Agaricomycetes</taxon>
        <taxon>Russulales</taxon>
        <taxon>Auriscalpiaceae</taxon>
        <taxon>Auriscalpium</taxon>
    </lineage>
</organism>
<comment type="caution">
    <text evidence="1">The sequence shown here is derived from an EMBL/GenBank/DDBJ whole genome shotgun (WGS) entry which is preliminary data.</text>
</comment>